<dbReference type="Proteomes" id="UP001642360">
    <property type="component" value="Unassembled WGS sequence"/>
</dbReference>
<dbReference type="InterPro" id="IPR012552">
    <property type="entry name" value="DVL"/>
</dbReference>
<evidence type="ECO:0000313" key="8">
    <source>
        <dbReference type="EMBL" id="CAK9151899.1"/>
    </source>
</evidence>
<keyword evidence="4" id="KW-0812">Transmembrane</keyword>
<evidence type="ECO:0000256" key="1">
    <source>
        <dbReference type="ARBA" id="ARBA00004162"/>
    </source>
</evidence>
<keyword evidence="2" id="KW-0217">Developmental protein</keyword>
<evidence type="ECO:0000256" key="4">
    <source>
        <dbReference type="ARBA" id="ARBA00022692"/>
    </source>
</evidence>
<dbReference type="InterPro" id="IPR051525">
    <property type="entry name" value="DVL_RTFL_regulatory"/>
</dbReference>
<protein>
    <recommendedName>
        <fullName evidence="10">Maturase K</fullName>
    </recommendedName>
</protein>
<organism evidence="8 9">
    <name type="scientific">Ilex paraguariensis</name>
    <name type="common">yerba mate</name>
    <dbReference type="NCBI Taxonomy" id="185542"/>
    <lineage>
        <taxon>Eukaryota</taxon>
        <taxon>Viridiplantae</taxon>
        <taxon>Streptophyta</taxon>
        <taxon>Embryophyta</taxon>
        <taxon>Tracheophyta</taxon>
        <taxon>Spermatophyta</taxon>
        <taxon>Magnoliopsida</taxon>
        <taxon>eudicotyledons</taxon>
        <taxon>Gunneridae</taxon>
        <taxon>Pentapetalae</taxon>
        <taxon>asterids</taxon>
        <taxon>campanulids</taxon>
        <taxon>Aquifoliales</taxon>
        <taxon>Aquifoliaceae</taxon>
        <taxon>Ilex</taxon>
    </lineage>
</organism>
<feature type="non-terminal residue" evidence="8">
    <location>
        <position position="1"/>
    </location>
</feature>
<evidence type="ECO:0000256" key="7">
    <source>
        <dbReference type="ARBA" id="ARBA00024340"/>
    </source>
</evidence>
<keyword evidence="6" id="KW-0472">Membrane</keyword>
<evidence type="ECO:0008006" key="10">
    <source>
        <dbReference type="Google" id="ProtNLM"/>
    </source>
</evidence>
<accession>A0ABC8S9P2</accession>
<keyword evidence="5" id="KW-1133">Transmembrane helix</keyword>
<evidence type="ECO:0000256" key="2">
    <source>
        <dbReference type="ARBA" id="ARBA00022473"/>
    </source>
</evidence>
<reference evidence="8 9" key="1">
    <citation type="submission" date="2024-02" db="EMBL/GenBank/DDBJ databases">
        <authorList>
            <person name="Vignale AGUSTIN F."/>
            <person name="Sosa J E."/>
            <person name="Modenutti C."/>
        </authorList>
    </citation>
    <scope>NUCLEOTIDE SEQUENCE [LARGE SCALE GENOMIC DNA]</scope>
</reference>
<dbReference type="Pfam" id="PF08137">
    <property type="entry name" value="DVL"/>
    <property type="match status" value="1"/>
</dbReference>
<comment type="subcellular location">
    <subcellularLocation>
        <location evidence="1">Cell membrane</location>
        <topology evidence="1">Single-pass membrane protein</topology>
    </subcellularLocation>
</comment>
<evidence type="ECO:0000256" key="5">
    <source>
        <dbReference type="ARBA" id="ARBA00022989"/>
    </source>
</evidence>
<comment type="caution">
    <text evidence="8">The sequence shown here is derived from an EMBL/GenBank/DDBJ whole genome shotgun (WGS) entry which is preliminary data.</text>
</comment>
<keyword evidence="9" id="KW-1185">Reference proteome</keyword>
<dbReference type="AlphaFoldDB" id="A0ABC8S9P2"/>
<dbReference type="EMBL" id="CAUOFW020002169">
    <property type="protein sequence ID" value="CAK9151899.1"/>
    <property type="molecule type" value="Genomic_DNA"/>
</dbReference>
<evidence type="ECO:0000256" key="6">
    <source>
        <dbReference type="ARBA" id="ARBA00023136"/>
    </source>
</evidence>
<dbReference type="PANTHER" id="PTHR33102">
    <property type="entry name" value="DVL19-RELATED-RELATED"/>
    <property type="match status" value="1"/>
</dbReference>
<comment type="similarity">
    <text evidence="7">Belongs to the DVL/RTFL small polypeptides family.</text>
</comment>
<dbReference type="GO" id="GO:0048367">
    <property type="term" value="P:shoot system development"/>
    <property type="evidence" value="ECO:0007669"/>
    <property type="project" value="UniProtKB-ARBA"/>
</dbReference>
<proteinExistence type="inferred from homology"/>
<keyword evidence="3" id="KW-1003">Cell membrane</keyword>
<gene>
    <name evidence="8" type="ORF">ILEXP_LOCUS20055</name>
</gene>
<name>A0ABC8S9P2_9AQUA</name>
<evidence type="ECO:0000313" key="9">
    <source>
        <dbReference type="Proteomes" id="UP001642360"/>
    </source>
</evidence>
<evidence type="ECO:0000256" key="3">
    <source>
        <dbReference type="ARBA" id="ARBA00022475"/>
    </source>
</evidence>
<sequence>FIVIILDSMRSIYKNSRRNNSRKESSSSSSSLSRSSIVLWLEYGKKWMKMIKQQRTRFYILRRCISTLLCWRHHAIRD</sequence>
<dbReference type="GO" id="GO:0005886">
    <property type="term" value="C:plasma membrane"/>
    <property type="evidence" value="ECO:0007669"/>
    <property type="project" value="UniProtKB-SubCell"/>
</dbReference>